<dbReference type="AlphaFoldDB" id="A0A060USR8"/>
<name>A0A060USR8_9PROT</name>
<dbReference type="EMBL" id="CCCS020000053">
    <property type="protein sequence ID" value="CDQ11667.1"/>
    <property type="molecule type" value="Genomic_DNA"/>
</dbReference>
<reference evidence="1" key="1">
    <citation type="submission" date="2014-03" db="EMBL/GenBank/DDBJ databases">
        <authorList>
            <person name="Genoscope - CEA"/>
        </authorList>
    </citation>
    <scope>NUCLEOTIDE SEQUENCE [LARGE SCALE GENOMIC DNA]</scope>
    <source>
        <strain evidence="1">CF27</strain>
    </source>
</reference>
<organism evidence="1">
    <name type="scientific">Acidithiobacillus ferrivorans</name>
    <dbReference type="NCBI Taxonomy" id="160808"/>
    <lineage>
        <taxon>Bacteria</taxon>
        <taxon>Pseudomonadati</taxon>
        <taxon>Pseudomonadota</taxon>
        <taxon>Acidithiobacillia</taxon>
        <taxon>Acidithiobacillales</taxon>
        <taxon>Acidithiobacillaceae</taxon>
        <taxon>Acidithiobacillus</taxon>
    </lineage>
</organism>
<dbReference type="EMBL" id="LT841305">
    <property type="protein sequence ID" value="SMH66566.1"/>
    <property type="molecule type" value="Genomic_DNA"/>
</dbReference>
<evidence type="ECO:0000313" key="1">
    <source>
        <dbReference type="EMBL" id="CDQ11667.1"/>
    </source>
</evidence>
<reference evidence="1" key="2">
    <citation type="submission" date="2014-07" db="EMBL/GenBank/DDBJ databases">
        <title>Initial genome analysis of the psychrotolerant acidophile Acidithiobacillus ferrivorans CF27: insights into iron and sulfur oxidation pathways and into biofilm formation.</title>
        <authorList>
            <person name="Talla E."/>
            <person name="Hedrich S."/>
            <person name="Mangenot S."/>
            <person name="Ji B."/>
            <person name="Johnson D.B."/>
            <person name="Barbe V."/>
            <person name="Bonnefoy V."/>
        </authorList>
    </citation>
    <scope>NUCLEOTIDE SEQUENCE [LARGE SCALE GENOMIC DNA]</scope>
    <source>
        <strain evidence="1">CF27</strain>
    </source>
</reference>
<dbReference type="Proteomes" id="UP000193925">
    <property type="component" value="Chromosome AFERRI"/>
</dbReference>
<gene>
    <name evidence="2" type="ORF">AFERRI_30298</name>
    <name evidence="1" type="ORF">AFERRI_570006</name>
</gene>
<evidence type="ECO:0000313" key="2">
    <source>
        <dbReference type="EMBL" id="SMH66566.1"/>
    </source>
</evidence>
<evidence type="ECO:0000313" key="3">
    <source>
        <dbReference type="Proteomes" id="UP000193925"/>
    </source>
</evidence>
<sequence>MIKDLLEHCPDEEVADLAHDLWKSLTTEITFLVGQEGFDTLYARSVFLTENASPWQDHSAPQPLDRPITDPLLPSAETSLTPAQIRVTTRQLLSVFIGVLSTLIGNQVTARILDVAWKKFMMHPVKE</sequence>
<protein>
    <submittedName>
        <fullName evidence="1">Uncharacterized protein</fullName>
    </submittedName>
</protein>
<accession>A0A060USR8</accession>
<proteinExistence type="predicted"/>
<keyword evidence="3" id="KW-1185">Reference proteome</keyword>
<reference evidence="2 3" key="3">
    <citation type="submission" date="2017-03" db="EMBL/GenBank/DDBJ databases">
        <authorList>
            <person name="Regsiter A."/>
            <person name="William W."/>
        </authorList>
    </citation>
    <scope>NUCLEOTIDE SEQUENCE [LARGE SCALE GENOMIC DNA]</scope>
    <source>
        <strain evidence="2">PRJEB5721</strain>
    </source>
</reference>